<feature type="signal peptide" evidence="2">
    <location>
        <begin position="1"/>
        <end position="24"/>
    </location>
</feature>
<evidence type="ECO:0000256" key="1">
    <source>
        <dbReference type="ARBA" id="ARBA00022723"/>
    </source>
</evidence>
<dbReference type="Proteomes" id="UP001144323">
    <property type="component" value="Unassembled WGS sequence"/>
</dbReference>
<dbReference type="GO" id="GO:0016491">
    <property type="term" value="F:oxidoreductase activity"/>
    <property type="evidence" value="ECO:0007669"/>
    <property type="project" value="InterPro"/>
</dbReference>
<evidence type="ECO:0000313" key="5">
    <source>
        <dbReference type="Proteomes" id="UP001144323"/>
    </source>
</evidence>
<sequence length="735" mass="78556">MIRTLRARAGVMGAVVSLLTPAAAAPFKDPPVFRSVNGLLDIVMVAKAQPIEAINFTPPNSIAILHPTGWVYEICYRTAPYQNGCPAGSQASSEYGGIRLALEKGDLLKVRLVNRLPRQNPAKVAHFWNMNRASIPDPDGVNLPRTPTNLHTHGLVVQARAPSFYNRTWGDNIYVDLYNPANGRPLPQPHMHGIAVEIGVLDYEIAIPRNEPSGPDWFHPHVHGVTSDSLSSGLAGIISIGHAADYAVFKGAGFPEEQVRHVTLKDIQVLAAGAIQFQQGTANPVLPVANGEVLDDQQDPTFCAQFPTGAEVREGGCPGVDNSASGGSNYTGGRWYFPVSGVVFPSIDVDRRGGEIWSISSIGASATYKLQIKDNEGGYPILTQLISVDGVSVHVPLGTNDGDKTTLGNTRYTVVPCPGPSAQTGSDPVCVKDFVMMPGSRAQLWVTYRDKDGNVTTPPANGKRATFQTMGITTGAPGVGDPWPAIDLASVYFGPNDTADGATALVLNGDALAANAPQGIFVEPVPYARPAPLPRGCAALPPGYRRRIYFGLVDTSNSNVFGLGYEMIDDKGAVVPGSSRPVTAFDLSSPFICLPLGAGQQPVRETWEIVNLATENHNFHIHQTKFRALQPGAAAGSPLGPNMDPTVGAGVMEDNVPLAIAVPRDSVRAKVMNQQNGYCTIGQWRNGDCAMSPQIVEIPFAELGAFVYHCHILEHEDSGMMAKIQVVPAPPKWRW</sequence>
<evidence type="ECO:0000313" key="4">
    <source>
        <dbReference type="EMBL" id="GLI92247.1"/>
    </source>
</evidence>
<accession>A0A9W6GSE4</accession>
<dbReference type="PROSITE" id="PS00080">
    <property type="entry name" value="MULTICOPPER_OXIDASE2"/>
    <property type="match status" value="1"/>
</dbReference>
<dbReference type="InterPro" id="IPR002355">
    <property type="entry name" value="Cu_oxidase_Cu_BS"/>
</dbReference>
<organism evidence="4 5">
    <name type="scientific">Methylocystis echinoides</name>
    <dbReference type="NCBI Taxonomy" id="29468"/>
    <lineage>
        <taxon>Bacteria</taxon>
        <taxon>Pseudomonadati</taxon>
        <taxon>Pseudomonadota</taxon>
        <taxon>Alphaproteobacteria</taxon>
        <taxon>Hyphomicrobiales</taxon>
        <taxon>Methylocystaceae</taxon>
        <taxon>Methylocystis</taxon>
    </lineage>
</organism>
<dbReference type="Gene3D" id="2.60.40.420">
    <property type="entry name" value="Cupredoxins - blue copper proteins"/>
    <property type="match status" value="2"/>
</dbReference>
<dbReference type="GO" id="GO:0005507">
    <property type="term" value="F:copper ion binding"/>
    <property type="evidence" value="ECO:0007669"/>
    <property type="project" value="InterPro"/>
</dbReference>
<dbReference type="InterPro" id="IPR033138">
    <property type="entry name" value="Cu_oxidase_CS"/>
</dbReference>
<dbReference type="InterPro" id="IPR011706">
    <property type="entry name" value="Cu-oxidase_C"/>
</dbReference>
<dbReference type="Pfam" id="PF07731">
    <property type="entry name" value="Cu-oxidase_2"/>
    <property type="match status" value="1"/>
</dbReference>
<dbReference type="SUPFAM" id="SSF49503">
    <property type="entry name" value="Cupredoxins"/>
    <property type="match status" value="2"/>
</dbReference>
<keyword evidence="1" id="KW-0479">Metal-binding</keyword>
<keyword evidence="5" id="KW-1185">Reference proteome</keyword>
<protein>
    <recommendedName>
        <fullName evidence="3">Plastocyanin-like domain-containing protein</fullName>
    </recommendedName>
</protein>
<evidence type="ECO:0000259" key="3">
    <source>
        <dbReference type="Pfam" id="PF07731"/>
    </source>
</evidence>
<dbReference type="InterPro" id="IPR008972">
    <property type="entry name" value="Cupredoxin"/>
</dbReference>
<feature type="domain" description="Plastocyanin-like" evidence="3">
    <location>
        <begin position="701"/>
        <end position="728"/>
    </location>
</feature>
<evidence type="ECO:0000256" key="2">
    <source>
        <dbReference type="SAM" id="SignalP"/>
    </source>
</evidence>
<proteinExistence type="predicted"/>
<dbReference type="AlphaFoldDB" id="A0A9W6GSE4"/>
<gene>
    <name evidence="4" type="ORF">LMG27198_12390</name>
</gene>
<comment type="caution">
    <text evidence="4">The sequence shown here is derived from an EMBL/GenBank/DDBJ whole genome shotgun (WGS) entry which is preliminary data.</text>
</comment>
<dbReference type="PROSITE" id="PS00079">
    <property type="entry name" value="MULTICOPPER_OXIDASE1"/>
    <property type="match status" value="1"/>
</dbReference>
<reference evidence="4" key="1">
    <citation type="journal article" date="2023" name="Int. J. Syst. Evol. Microbiol.">
        <title>Methylocystis iwaonis sp. nov., a type II methane-oxidizing bacterium from surface soil of a rice paddy field in Japan, and emended description of the genus Methylocystis (ex Whittenbury et al. 1970) Bowman et al. 1993.</title>
        <authorList>
            <person name="Kaise H."/>
            <person name="Sawadogo J.B."/>
            <person name="Alam M.S."/>
            <person name="Ueno C."/>
            <person name="Dianou D."/>
            <person name="Shinjo R."/>
            <person name="Asakawa S."/>
        </authorList>
    </citation>
    <scope>NUCLEOTIDE SEQUENCE</scope>
    <source>
        <strain evidence="4">LMG27198</strain>
    </source>
</reference>
<feature type="chain" id="PRO_5040921140" description="Plastocyanin-like domain-containing protein" evidence="2">
    <location>
        <begin position="25"/>
        <end position="735"/>
    </location>
</feature>
<keyword evidence="2" id="KW-0732">Signal</keyword>
<name>A0A9W6GSE4_9HYPH</name>
<dbReference type="RefSeq" id="WP_281801347.1">
    <property type="nucleotide sequence ID" value="NZ_BSEC01000001.1"/>
</dbReference>
<dbReference type="EMBL" id="BSEC01000001">
    <property type="protein sequence ID" value="GLI92247.1"/>
    <property type="molecule type" value="Genomic_DNA"/>
</dbReference>